<sequence length="313" mass="36127">MVRRFRSGKKQENGESSRRGVNVDEWDMRFFGSQRVERVLTANGVIERPVSPNRGYVAPPPPLVDDAPAPPPSDQVNNSRLRLRRDIGGGDNDVEPHAQLSPLDSWLAQHKEMRRHDLPVQYMRGYRGVMSRNTFRVVPRTGTQPTAGVDPRADQRSLPRLDYSLGILNRQGKRQFILPMLQYDLAQDTYFKLDWNQTPFVGEAADLLNWPNMFVERNRMEAKCRSYLQKVPKARSVEMIAGRRQNMLHNDVCQRLQVEINAMSRRVMRQGMIATAIRDGERDGYDPWDLINNIKMDPQYATDPELSDYSDDE</sequence>
<evidence type="ECO:0000313" key="2">
    <source>
        <dbReference type="EMBL" id="KAG5536989.1"/>
    </source>
</evidence>
<evidence type="ECO:0000313" key="3">
    <source>
        <dbReference type="Proteomes" id="UP000823749"/>
    </source>
</evidence>
<protein>
    <submittedName>
        <fullName evidence="2">Uncharacterized protein</fullName>
    </submittedName>
</protein>
<feature type="region of interest" description="Disordered" evidence="1">
    <location>
        <begin position="49"/>
        <end position="77"/>
    </location>
</feature>
<dbReference type="EMBL" id="JACTNZ010000008">
    <property type="protein sequence ID" value="KAG5536989.1"/>
    <property type="molecule type" value="Genomic_DNA"/>
</dbReference>
<evidence type="ECO:0000256" key="1">
    <source>
        <dbReference type="SAM" id="MobiDB-lite"/>
    </source>
</evidence>
<gene>
    <name evidence="2" type="ORF">RHGRI_024428</name>
</gene>
<dbReference type="AlphaFoldDB" id="A0AAV6JEL2"/>
<reference evidence="2" key="1">
    <citation type="submission" date="2020-08" db="EMBL/GenBank/DDBJ databases">
        <title>Plant Genome Project.</title>
        <authorList>
            <person name="Zhang R.-G."/>
        </authorList>
    </citation>
    <scope>NUCLEOTIDE SEQUENCE</scope>
    <source>
        <strain evidence="2">WSP0</strain>
        <tissue evidence="2">Leaf</tissue>
    </source>
</reference>
<feature type="compositionally biased region" description="Pro residues" evidence="1">
    <location>
        <begin position="58"/>
        <end position="73"/>
    </location>
</feature>
<feature type="region of interest" description="Disordered" evidence="1">
    <location>
        <begin position="1"/>
        <end position="23"/>
    </location>
</feature>
<comment type="caution">
    <text evidence="2">The sequence shown here is derived from an EMBL/GenBank/DDBJ whole genome shotgun (WGS) entry which is preliminary data.</text>
</comment>
<keyword evidence="3" id="KW-1185">Reference proteome</keyword>
<name>A0AAV6JEL2_9ERIC</name>
<proteinExistence type="predicted"/>
<accession>A0AAV6JEL2</accession>
<dbReference type="Proteomes" id="UP000823749">
    <property type="component" value="Chromosome 8"/>
</dbReference>
<feature type="compositionally biased region" description="Basic and acidic residues" evidence="1">
    <location>
        <begin position="9"/>
        <end position="23"/>
    </location>
</feature>
<organism evidence="2 3">
    <name type="scientific">Rhododendron griersonianum</name>
    <dbReference type="NCBI Taxonomy" id="479676"/>
    <lineage>
        <taxon>Eukaryota</taxon>
        <taxon>Viridiplantae</taxon>
        <taxon>Streptophyta</taxon>
        <taxon>Embryophyta</taxon>
        <taxon>Tracheophyta</taxon>
        <taxon>Spermatophyta</taxon>
        <taxon>Magnoliopsida</taxon>
        <taxon>eudicotyledons</taxon>
        <taxon>Gunneridae</taxon>
        <taxon>Pentapetalae</taxon>
        <taxon>asterids</taxon>
        <taxon>Ericales</taxon>
        <taxon>Ericaceae</taxon>
        <taxon>Ericoideae</taxon>
        <taxon>Rhodoreae</taxon>
        <taxon>Rhododendron</taxon>
    </lineage>
</organism>